<name>A0A4P9VI97_9GAMM</name>
<dbReference type="PROSITE" id="PS00136">
    <property type="entry name" value="SUBTILASE_ASP"/>
    <property type="match status" value="1"/>
</dbReference>
<evidence type="ECO:0000313" key="14">
    <source>
        <dbReference type="Proteomes" id="UP000257039"/>
    </source>
</evidence>
<evidence type="ECO:0000259" key="12">
    <source>
        <dbReference type="Pfam" id="PF00082"/>
    </source>
</evidence>
<evidence type="ECO:0000256" key="8">
    <source>
        <dbReference type="ARBA" id="ARBA00023145"/>
    </source>
</evidence>
<evidence type="ECO:0000256" key="2">
    <source>
        <dbReference type="ARBA" id="ARBA00011073"/>
    </source>
</evidence>
<feature type="active site" description="Charge relay system" evidence="9 10">
    <location>
        <position position="271"/>
    </location>
</feature>
<proteinExistence type="inferred from homology"/>
<evidence type="ECO:0000313" key="13">
    <source>
        <dbReference type="EMBL" id="RDH42246.1"/>
    </source>
</evidence>
<dbReference type="InterPro" id="IPR034176">
    <property type="entry name" value="Peptidases_S8_13"/>
</dbReference>
<dbReference type="FunFam" id="3.40.50.200:FF:000022">
    <property type="entry name" value="Extracellular protease"/>
    <property type="match status" value="1"/>
</dbReference>
<evidence type="ECO:0000256" key="3">
    <source>
        <dbReference type="ARBA" id="ARBA00022525"/>
    </source>
</evidence>
<sequence length="543" mass="57637">MKVSSYNNAYQGNSATKPAWSANNMIKKNSFPQLGLLSIVVLASITSPASANNFSLNSEKEEQGKVVTNIAASTNRLIIKFKTPKNIKNTPAAAISKAQTASALSMLSAFQAKPLRYTSNGAQVYSLGETLDINTVESLAKQISNDSAVEYAEPDYILTKQEMPNDARYSEQWNYYEKPGGINLPDAWNITAGSTKTTVAIIDTGLVKHPDIDTKRILPGYDFISDAWTANDGNGRDNDPLDTGDAINAGECGQDSFGNPVPAKDQPSSWHGTHVAGIIAASGNNQQGIVGIAWKSNILPIRVLGKCGGYTSDIADGIRWAAGLNVLDAPKNQYPAQVINMSLGGKHACGRTYQNAISDAIAQGTTIIVAAGNSADDASQYTPANCKGVISIAATNRNGDKSYYSNYGQSVDVAAPGGETRIIQNGHAQQQTYNGILSTIEGGYAFYQGTSMAAPHVAGLAALMYSVNPKLTPTTTKQILKDTAKVFSANATLCKKYGCGTGIIDAGAAVKKAKSLLDEDTTTPPTPETDNSCSWLDWNCWPY</sequence>
<keyword evidence="4 10" id="KW-0645">Protease</keyword>
<dbReference type="PANTHER" id="PTHR43806:SF11">
    <property type="entry name" value="CEREVISIN-RELATED"/>
    <property type="match status" value="1"/>
</dbReference>
<dbReference type="PANTHER" id="PTHR43806">
    <property type="entry name" value="PEPTIDASE S8"/>
    <property type="match status" value="1"/>
</dbReference>
<keyword evidence="7 10" id="KW-0720">Serine protease</keyword>
<comment type="caution">
    <text evidence="13">The sequence shown here is derived from an EMBL/GenBank/DDBJ whole genome shotgun (WGS) entry which is preliminary data.</text>
</comment>
<dbReference type="InterPro" id="IPR023828">
    <property type="entry name" value="Peptidase_S8_Ser-AS"/>
</dbReference>
<evidence type="ECO:0000256" key="10">
    <source>
        <dbReference type="PROSITE-ProRule" id="PRU01240"/>
    </source>
</evidence>
<dbReference type="SUPFAM" id="SSF52743">
    <property type="entry name" value="Subtilisin-like"/>
    <property type="match status" value="1"/>
</dbReference>
<evidence type="ECO:0000256" key="1">
    <source>
        <dbReference type="ARBA" id="ARBA00004613"/>
    </source>
</evidence>
<dbReference type="PRINTS" id="PR00723">
    <property type="entry name" value="SUBTILISIN"/>
</dbReference>
<feature type="active site" description="Charge relay system" evidence="9 10">
    <location>
        <position position="451"/>
    </location>
</feature>
<accession>A0A4P9VI97</accession>
<dbReference type="Pfam" id="PF00082">
    <property type="entry name" value="Peptidase_S8"/>
    <property type="match status" value="1"/>
</dbReference>
<comment type="similarity">
    <text evidence="2 10 11">Belongs to the peptidase S8 family.</text>
</comment>
<dbReference type="Gene3D" id="3.40.50.200">
    <property type="entry name" value="Peptidase S8/S53 domain"/>
    <property type="match status" value="1"/>
</dbReference>
<dbReference type="CDD" id="cd07496">
    <property type="entry name" value="Peptidases_S8_13"/>
    <property type="match status" value="1"/>
</dbReference>
<comment type="subcellular location">
    <subcellularLocation>
        <location evidence="1">Secreted</location>
    </subcellularLocation>
</comment>
<dbReference type="GO" id="GO:0004252">
    <property type="term" value="F:serine-type endopeptidase activity"/>
    <property type="evidence" value="ECO:0007669"/>
    <property type="project" value="UniProtKB-UniRule"/>
</dbReference>
<evidence type="ECO:0000256" key="5">
    <source>
        <dbReference type="ARBA" id="ARBA00022729"/>
    </source>
</evidence>
<feature type="active site" description="Charge relay system" evidence="9 10">
    <location>
        <position position="203"/>
    </location>
</feature>
<reference evidence="13 14" key="1">
    <citation type="submission" date="2017-04" db="EMBL/GenBank/DDBJ databases">
        <title>Draft genome sequence of Zooshikella ganghwensis VG4 isolated from Red Sea sediments.</title>
        <authorList>
            <person name="Rehman Z."/>
            <person name="Alam I."/>
            <person name="Kamau A."/>
            <person name="Bajic V."/>
            <person name="Leiknes T."/>
        </authorList>
    </citation>
    <scope>NUCLEOTIDE SEQUENCE [LARGE SCALE GENOMIC DNA]</scope>
    <source>
        <strain evidence="13 14">VG4</strain>
    </source>
</reference>
<keyword evidence="5" id="KW-0732">Signal</keyword>
<evidence type="ECO:0000256" key="7">
    <source>
        <dbReference type="ARBA" id="ARBA00022825"/>
    </source>
</evidence>
<dbReference type="GO" id="GO:0006508">
    <property type="term" value="P:proteolysis"/>
    <property type="evidence" value="ECO:0007669"/>
    <property type="project" value="UniProtKB-KW"/>
</dbReference>
<dbReference type="PROSITE" id="PS00138">
    <property type="entry name" value="SUBTILASE_SER"/>
    <property type="match status" value="1"/>
</dbReference>
<dbReference type="PROSITE" id="PS51892">
    <property type="entry name" value="SUBTILASE"/>
    <property type="match status" value="1"/>
</dbReference>
<evidence type="ECO:0000256" key="9">
    <source>
        <dbReference type="PIRSR" id="PIRSR615500-1"/>
    </source>
</evidence>
<dbReference type="Proteomes" id="UP000257039">
    <property type="component" value="Unassembled WGS sequence"/>
</dbReference>
<gene>
    <name evidence="13" type="ORF">B9G39_01620</name>
</gene>
<dbReference type="InterPro" id="IPR036852">
    <property type="entry name" value="Peptidase_S8/S53_dom_sf"/>
</dbReference>
<keyword evidence="14" id="KW-1185">Reference proteome</keyword>
<dbReference type="PROSITE" id="PS00137">
    <property type="entry name" value="SUBTILASE_HIS"/>
    <property type="match status" value="1"/>
</dbReference>
<keyword evidence="6 10" id="KW-0378">Hydrolase</keyword>
<evidence type="ECO:0000256" key="11">
    <source>
        <dbReference type="RuleBase" id="RU003355"/>
    </source>
</evidence>
<dbReference type="InterPro" id="IPR015500">
    <property type="entry name" value="Peptidase_S8_subtilisin-rel"/>
</dbReference>
<dbReference type="InterPro" id="IPR000209">
    <property type="entry name" value="Peptidase_S8/S53_dom"/>
</dbReference>
<dbReference type="InterPro" id="IPR023827">
    <property type="entry name" value="Peptidase_S8_Asp-AS"/>
</dbReference>
<dbReference type="InterPro" id="IPR050131">
    <property type="entry name" value="Peptidase_S8_subtilisin-like"/>
</dbReference>
<dbReference type="GO" id="GO:0005576">
    <property type="term" value="C:extracellular region"/>
    <property type="evidence" value="ECO:0007669"/>
    <property type="project" value="UniProtKB-SubCell"/>
</dbReference>
<dbReference type="EMBL" id="NDXW01000001">
    <property type="protein sequence ID" value="RDH42246.1"/>
    <property type="molecule type" value="Genomic_DNA"/>
</dbReference>
<dbReference type="AlphaFoldDB" id="A0A4P9VI97"/>
<evidence type="ECO:0000256" key="4">
    <source>
        <dbReference type="ARBA" id="ARBA00022670"/>
    </source>
</evidence>
<dbReference type="InterPro" id="IPR022398">
    <property type="entry name" value="Peptidase_S8_His-AS"/>
</dbReference>
<keyword evidence="8" id="KW-0865">Zymogen</keyword>
<feature type="domain" description="Peptidase S8/S53" evidence="12">
    <location>
        <begin position="195"/>
        <end position="500"/>
    </location>
</feature>
<evidence type="ECO:0000256" key="6">
    <source>
        <dbReference type="ARBA" id="ARBA00022801"/>
    </source>
</evidence>
<protein>
    <submittedName>
        <fullName evidence="13">Peptidase</fullName>
    </submittedName>
</protein>
<organism evidence="13 14">
    <name type="scientific">Zooshikella ganghwensis</name>
    <dbReference type="NCBI Taxonomy" id="202772"/>
    <lineage>
        <taxon>Bacteria</taxon>
        <taxon>Pseudomonadati</taxon>
        <taxon>Pseudomonadota</taxon>
        <taxon>Gammaproteobacteria</taxon>
        <taxon>Oceanospirillales</taxon>
        <taxon>Zooshikellaceae</taxon>
        <taxon>Zooshikella</taxon>
    </lineage>
</organism>
<keyword evidence="3" id="KW-0964">Secreted</keyword>